<name>A0A8C6RK69_NANGA</name>
<dbReference type="InterPro" id="IPR052862">
    <property type="entry name" value="TNFR_superfamily_member_8"/>
</dbReference>
<dbReference type="InterPro" id="IPR001368">
    <property type="entry name" value="TNFR/NGFR_Cys_rich_reg"/>
</dbReference>
<gene>
    <name evidence="6" type="primary">Tnfrsf8</name>
</gene>
<feature type="region of interest" description="Disordered" evidence="2">
    <location>
        <begin position="193"/>
        <end position="276"/>
    </location>
</feature>
<dbReference type="GO" id="GO:0043065">
    <property type="term" value="P:positive regulation of apoptotic process"/>
    <property type="evidence" value="ECO:0007669"/>
    <property type="project" value="Ensembl"/>
</dbReference>
<dbReference type="PANTHER" id="PTHR47497:SF1">
    <property type="entry name" value="TUMOR NECROSIS FACTOR RECEPTOR SUPERFAMILY MEMBER 8"/>
    <property type="match status" value="1"/>
</dbReference>
<dbReference type="PRINTS" id="PR01923">
    <property type="entry name" value="TNFACTORR8"/>
</dbReference>
<dbReference type="SMART" id="SM00208">
    <property type="entry name" value="TNFR"/>
    <property type="match status" value="3"/>
</dbReference>
<keyword evidence="7" id="KW-1185">Reference proteome</keyword>
<feature type="compositionally biased region" description="Polar residues" evidence="2">
    <location>
        <begin position="343"/>
        <end position="362"/>
    </location>
</feature>
<feature type="chain" id="PRO_5034161421" evidence="4">
    <location>
        <begin position="19"/>
        <end position="491"/>
    </location>
</feature>
<sequence>MCALRAVLGLLLLETLQAFPKDRLLKTPCSGDPSYYPGEAVGSCCYRCPSGRSPTQPCPQGPAHCRKQCGPDYYVNENGRCTACVSCLRDLVEKVPCSWNSSRVCECRPGMYCSTQAANSCARCSPHSTCPTGKVVKFPGTAEKDTECEWPSPGTRSDCTNPEDCEILTSRATPQATPTPVTASIRIMQPGEGIHLSQEDTTGLLRAPKSPSSPERKPGPDPGMVDIDTTLELPPPGTLLDYSTPGNSEAPASISSTQSFPVDTQTIRKQPTSTVSPFSTGTPFLDSGPAFFWVTVVLPLVVVVGSSLLLLCPWKACRKRFRQKLHLYYPAQTSRPKLEQAQLKRSGSVTEPSTNQLSSVSPPTVETCASVGAACLESLPLLDDGQAGIPLAPRDPPEPRVSTEHTNNRIEKIYIMKADTVIVGTVKTEVPEGRVPVGSAGPELEAELEVDYVPHYPEQETEPPLDSCTDVMFSVEEEGKKDHWPTTVSEK</sequence>
<dbReference type="Ensembl" id="ENSNGAT00000025853.1">
    <property type="protein sequence ID" value="ENSNGAP00000020186.1"/>
    <property type="gene ID" value="ENSNGAG00000019763.1"/>
</dbReference>
<keyword evidence="3" id="KW-1133">Transmembrane helix</keyword>
<dbReference type="InterPro" id="IPR020416">
    <property type="entry name" value="TNFR_8"/>
</dbReference>
<keyword evidence="1" id="KW-1015">Disulfide bond</keyword>
<evidence type="ECO:0000256" key="1">
    <source>
        <dbReference type="PROSITE-ProRule" id="PRU00206"/>
    </source>
</evidence>
<dbReference type="InterPro" id="IPR034002">
    <property type="entry name" value="TNFRSF8_N"/>
</dbReference>
<reference evidence="6" key="2">
    <citation type="submission" date="2025-09" db="UniProtKB">
        <authorList>
            <consortium name="Ensembl"/>
        </authorList>
    </citation>
    <scope>IDENTIFICATION</scope>
</reference>
<dbReference type="PROSITE" id="PS00652">
    <property type="entry name" value="TNFR_NGFR_1"/>
    <property type="match status" value="1"/>
</dbReference>
<feature type="region of interest" description="Disordered" evidence="2">
    <location>
        <begin position="144"/>
        <end position="163"/>
    </location>
</feature>
<keyword evidence="3" id="KW-0812">Transmembrane</keyword>
<evidence type="ECO:0000256" key="4">
    <source>
        <dbReference type="SAM" id="SignalP"/>
    </source>
</evidence>
<proteinExistence type="predicted"/>
<dbReference type="GO" id="GO:0071260">
    <property type="term" value="P:cellular response to mechanical stimulus"/>
    <property type="evidence" value="ECO:0007669"/>
    <property type="project" value="Ensembl"/>
</dbReference>
<reference evidence="6" key="1">
    <citation type="submission" date="2025-08" db="UniProtKB">
        <authorList>
            <consortium name="Ensembl"/>
        </authorList>
    </citation>
    <scope>IDENTIFICATION</scope>
</reference>
<accession>A0A8C6RK69</accession>
<dbReference type="AlphaFoldDB" id="A0A8C6RK69"/>
<dbReference type="GO" id="GO:0007165">
    <property type="term" value="P:signal transduction"/>
    <property type="evidence" value="ECO:0007669"/>
    <property type="project" value="InterPro"/>
</dbReference>
<dbReference type="CDD" id="cd13409">
    <property type="entry name" value="TNFRSF8"/>
    <property type="match status" value="1"/>
</dbReference>
<dbReference type="GeneTree" id="ENSGT00510000049215"/>
<evidence type="ECO:0000256" key="3">
    <source>
        <dbReference type="SAM" id="Phobius"/>
    </source>
</evidence>
<feature type="domain" description="TNFR-Cys" evidence="5">
    <location>
        <begin position="106"/>
        <end position="148"/>
    </location>
</feature>
<dbReference type="GO" id="GO:0032759">
    <property type="term" value="P:positive regulation of TRAIL production"/>
    <property type="evidence" value="ECO:0007669"/>
    <property type="project" value="Ensembl"/>
</dbReference>
<dbReference type="Gene3D" id="2.10.50.10">
    <property type="entry name" value="Tumor Necrosis Factor Receptor, subunit A, domain 2"/>
    <property type="match status" value="2"/>
</dbReference>
<comment type="caution">
    <text evidence="1">Lacks conserved residue(s) required for the propagation of feature annotation.</text>
</comment>
<keyword evidence="3" id="KW-0472">Membrane</keyword>
<protein>
    <submittedName>
        <fullName evidence="6">Tumor necrosis factor receptor superfamily, member 8</fullName>
    </submittedName>
</protein>
<dbReference type="SUPFAM" id="SSF57586">
    <property type="entry name" value="TNF receptor-like"/>
    <property type="match status" value="1"/>
</dbReference>
<feature type="transmembrane region" description="Helical" evidence="3">
    <location>
        <begin position="290"/>
        <end position="314"/>
    </location>
</feature>
<dbReference type="GO" id="GO:0032760">
    <property type="term" value="P:positive regulation of tumor necrosis factor production"/>
    <property type="evidence" value="ECO:0007669"/>
    <property type="project" value="Ensembl"/>
</dbReference>
<dbReference type="GO" id="GO:0005654">
    <property type="term" value="C:nucleoplasm"/>
    <property type="evidence" value="ECO:0007669"/>
    <property type="project" value="Ensembl"/>
</dbReference>
<evidence type="ECO:0000313" key="6">
    <source>
        <dbReference type="Ensembl" id="ENSNGAP00000020186.1"/>
    </source>
</evidence>
<dbReference type="GO" id="GO:0005886">
    <property type="term" value="C:plasma membrane"/>
    <property type="evidence" value="ECO:0007669"/>
    <property type="project" value="Ensembl"/>
</dbReference>
<feature type="repeat" description="TNFR-Cys" evidence="1">
    <location>
        <begin position="106"/>
        <end position="148"/>
    </location>
</feature>
<evidence type="ECO:0000256" key="2">
    <source>
        <dbReference type="SAM" id="MobiDB-lite"/>
    </source>
</evidence>
<feature type="compositionally biased region" description="Polar residues" evidence="2">
    <location>
        <begin position="253"/>
        <end position="276"/>
    </location>
</feature>
<evidence type="ECO:0000259" key="5">
    <source>
        <dbReference type="PROSITE" id="PS50050"/>
    </source>
</evidence>
<dbReference type="PROSITE" id="PS50050">
    <property type="entry name" value="TNFR_NGFR_2"/>
    <property type="match status" value="1"/>
</dbReference>
<dbReference type="GO" id="GO:0004888">
    <property type="term" value="F:transmembrane signaling receptor activity"/>
    <property type="evidence" value="ECO:0007669"/>
    <property type="project" value="InterPro"/>
</dbReference>
<keyword evidence="4" id="KW-0732">Signal</keyword>
<dbReference type="OMA" id="CKACVTC"/>
<feature type="region of interest" description="Disordered" evidence="2">
    <location>
        <begin position="338"/>
        <end position="362"/>
    </location>
</feature>
<dbReference type="Pfam" id="PF00020">
    <property type="entry name" value="TNFR_c6"/>
    <property type="match status" value="2"/>
</dbReference>
<feature type="signal peptide" evidence="4">
    <location>
        <begin position="1"/>
        <end position="18"/>
    </location>
</feature>
<dbReference type="PANTHER" id="PTHR47497">
    <property type="entry name" value="TUMOR NECROSIS FACTOR RECEPTOR SUPERFAMILY MEMBER 8"/>
    <property type="match status" value="1"/>
</dbReference>
<dbReference type="GO" id="GO:0002020">
    <property type="term" value="F:protease binding"/>
    <property type="evidence" value="ECO:0007669"/>
    <property type="project" value="Ensembl"/>
</dbReference>
<organism evidence="6 7">
    <name type="scientific">Nannospalax galili</name>
    <name type="common">Northern Israeli blind subterranean mole rat</name>
    <name type="synonym">Spalax galili</name>
    <dbReference type="NCBI Taxonomy" id="1026970"/>
    <lineage>
        <taxon>Eukaryota</taxon>
        <taxon>Metazoa</taxon>
        <taxon>Chordata</taxon>
        <taxon>Craniata</taxon>
        <taxon>Vertebrata</taxon>
        <taxon>Euteleostomi</taxon>
        <taxon>Mammalia</taxon>
        <taxon>Eutheria</taxon>
        <taxon>Euarchontoglires</taxon>
        <taxon>Glires</taxon>
        <taxon>Rodentia</taxon>
        <taxon>Myomorpha</taxon>
        <taxon>Muroidea</taxon>
        <taxon>Spalacidae</taxon>
        <taxon>Spalacinae</taxon>
        <taxon>Nannospalax</taxon>
    </lineage>
</organism>
<dbReference type="Proteomes" id="UP000694381">
    <property type="component" value="Unassembled WGS sequence"/>
</dbReference>
<feature type="disulfide bond" evidence="1">
    <location>
        <begin position="130"/>
        <end position="148"/>
    </location>
</feature>
<evidence type="ECO:0000313" key="7">
    <source>
        <dbReference type="Proteomes" id="UP000694381"/>
    </source>
</evidence>